<gene>
    <name evidence="2" type="ordered locus">Terro_3919</name>
</gene>
<dbReference type="Proteomes" id="UP000006056">
    <property type="component" value="Chromosome"/>
</dbReference>
<evidence type="ECO:0000256" key="1">
    <source>
        <dbReference type="SAM" id="Phobius"/>
    </source>
</evidence>
<keyword evidence="3" id="KW-1185">Reference proteome</keyword>
<dbReference type="HOGENOM" id="CLU_1014756_0_0_0"/>
<dbReference type="EMBL" id="CP003379">
    <property type="protein sequence ID" value="AFL90127.1"/>
    <property type="molecule type" value="Genomic_DNA"/>
</dbReference>
<dbReference type="OrthoDB" id="110982at2"/>
<dbReference type="eggNOG" id="ENOG50336BD">
    <property type="taxonomic scope" value="Bacteria"/>
</dbReference>
<sequence length="281" mass="31808">MSPHQQLRSLHRQLGRAAKVVPRIKRETWQAEWVAELSHAYAQDPAAAAELAQGLVPDAIMMRRIHLQHRVEAIDWRSPEFCLRILLGAFAALAAGGLVQPHFRNAVFSSWGLITFAWFFTLAILTVPSTVVVSRFSAHDAYEGEAASMRQRAGRWYFLGAKLLLLVMSVYLLAVHLTLPLVHLIGRSANGLLIPCGLVFNVIVIGWAFNDQRERCPTCMRLLRSPARMGPPSWSLLDSNATEEMCDRGHGLLHQPEWQTSWCQNARWLQLDGTWRELFRP</sequence>
<dbReference type="STRING" id="926566.Terro_3919"/>
<name>I3ZLK9_TERRK</name>
<keyword evidence="1" id="KW-0812">Transmembrane</keyword>
<dbReference type="RefSeq" id="WP_014787387.1">
    <property type="nucleotide sequence ID" value="NC_018014.1"/>
</dbReference>
<accession>I3ZLK9</accession>
<feature type="transmembrane region" description="Helical" evidence="1">
    <location>
        <begin position="111"/>
        <end position="136"/>
    </location>
</feature>
<organism evidence="2 3">
    <name type="scientific">Terriglobus roseus (strain DSM 18391 / NRRL B-41598 / KBS 63)</name>
    <dbReference type="NCBI Taxonomy" id="926566"/>
    <lineage>
        <taxon>Bacteria</taxon>
        <taxon>Pseudomonadati</taxon>
        <taxon>Acidobacteriota</taxon>
        <taxon>Terriglobia</taxon>
        <taxon>Terriglobales</taxon>
        <taxon>Acidobacteriaceae</taxon>
        <taxon>Terriglobus</taxon>
    </lineage>
</organism>
<dbReference type="AlphaFoldDB" id="I3ZLK9"/>
<feature type="transmembrane region" description="Helical" evidence="1">
    <location>
        <begin position="191"/>
        <end position="210"/>
    </location>
</feature>
<evidence type="ECO:0000313" key="2">
    <source>
        <dbReference type="EMBL" id="AFL90127.1"/>
    </source>
</evidence>
<feature type="transmembrane region" description="Helical" evidence="1">
    <location>
        <begin position="156"/>
        <end position="179"/>
    </location>
</feature>
<evidence type="ECO:0000313" key="3">
    <source>
        <dbReference type="Proteomes" id="UP000006056"/>
    </source>
</evidence>
<keyword evidence="1" id="KW-1133">Transmembrane helix</keyword>
<keyword evidence="1" id="KW-0472">Membrane</keyword>
<reference evidence="2 3" key="1">
    <citation type="submission" date="2012-06" db="EMBL/GenBank/DDBJ databases">
        <title>Complete genome of Terriglobus roseus DSM 18391.</title>
        <authorList>
            <consortium name="US DOE Joint Genome Institute (JGI-PGF)"/>
            <person name="Lucas S."/>
            <person name="Copeland A."/>
            <person name="Lapidus A."/>
            <person name="Glavina del Rio T."/>
            <person name="Dalin E."/>
            <person name="Tice H."/>
            <person name="Bruce D."/>
            <person name="Goodwin L."/>
            <person name="Pitluck S."/>
            <person name="Peters L."/>
            <person name="Mikhailova N."/>
            <person name="Munk A.C.C."/>
            <person name="Kyrpides N."/>
            <person name="Mavromatis K."/>
            <person name="Ivanova N."/>
            <person name="Brettin T."/>
            <person name="Detter J.C."/>
            <person name="Han C."/>
            <person name="Larimer F."/>
            <person name="Land M."/>
            <person name="Hauser L."/>
            <person name="Markowitz V."/>
            <person name="Cheng J.-F."/>
            <person name="Hugenholtz P."/>
            <person name="Woyke T."/>
            <person name="Wu D."/>
            <person name="Brambilla E."/>
            <person name="Klenk H.-P."/>
            <person name="Eisen J.A."/>
        </authorList>
    </citation>
    <scope>NUCLEOTIDE SEQUENCE [LARGE SCALE GENOMIC DNA]</scope>
    <source>
        <strain evidence="3">DSM 18391 / NRRL B-41598 / KBS 63</strain>
    </source>
</reference>
<dbReference type="KEGG" id="trs:Terro_3919"/>
<protein>
    <submittedName>
        <fullName evidence="2">Uncharacterized protein</fullName>
    </submittedName>
</protein>
<proteinExistence type="predicted"/>
<feature type="transmembrane region" description="Helical" evidence="1">
    <location>
        <begin position="81"/>
        <end position="99"/>
    </location>
</feature>